<feature type="transmembrane region" description="Helical" evidence="2">
    <location>
        <begin position="55"/>
        <end position="80"/>
    </location>
</feature>
<dbReference type="InterPro" id="IPR021448">
    <property type="entry name" value="DUF3098"/>
</dbReference>
<keyword evidence="2" id="KW-1133">Transmembrane helix</keyword>
<dbReference type="EMBL" id="SEWF01000009">
    <property type="protein sequence ID" value="RYU96169.1"/>
    <property type="molecule type" value="Genomic_DNA"/>
</dbReference>
<gene>
    <name evidence="3" type="ORF">EWM59_08140</name>
</gene>
<dbReference type="Pfam" id="PF11297">
    <property type="entry name" value="DUF3098"/>
    <property type="match status" value="1"/>
</dbReference>
<keyword evidence="2" id="KW-0472">Membrane</keyword>
<comment type="caution">
    <text evidence="3">The sequence shown here is derived from an EMBL/GenBank/DDBJ whole genome shotgun (WGS) entry which is preliminary data.</text>
</comment>
<dbReference type="RefSeq" id="WP_130020460.1">
    <property type="nucleotide sequence ID" value="NZ_SEWF01000009.1"/>
</dbReference>
<evidence type="ECO:0000256" key="2">
    <source>
        <dbReference type="SAM" id="Phobius"/>
    </source>
</evidence>
<dbReference type="Proteomes" id="UP000293162">
    <property type="component" value="Unassembled WGS sequence"/>
</dbReference>
<evidence type="ECO:0000256" key="1">
    <source>
        <dbReference type="SAM" id="MobiDB-lite"/>
    </source>
</evidence>
<feature type="compositionally biased region" description="Basic and acidic residues" evidence="1">
    <location>
        <begin position="9"/>
        <end position="18"/>
    </location>
</feature>
<protein>
    <submittedName>
        <fullName evidence="3">DUF3098 domain-containing protein</fullName>
    </submittedName>
</protein>
<evidence type="ECO:0000313" key="4">
    <source>
        <dbReference type="Proteomes" id="UP000293162"/>
    </source>
</evidence>
<sequence>MKNITPKTQEVKSADNDGNKSALPFSRQNYILMLVGVGLILLGFFIMTLDKEEFGFGFLGITLGPAITFIGFLFEFYAIFKKK</sequence>
<name>A0A4Q5M2C5_9BACT</name>
<feature type="region of interest" description="Disordered" evidence="1">
    <location>
        <begin position="1"/>
        <end position="22"/>
    </location>
</feature>
<keyword evidence="2" id="KW-0812">Transmembrane</keyword>
<accession>A0A4Q5M2C5</accession>
<reference evidence="3 4" key="1">
    <citation type="submission" date="2019-02" db="EMBL/GenBank/DDBJ databases">
        <title>Bacterial novel species Emticicia sp. 17J42-9 isolated from soil.</title>
        <authorList>
            <person name="Jung H.-Y."/>
        </authorList>
    </citation>
    <scope>NUCLEOTIDE SEQUENCE [LARGE SCALE GENOMIC DNA]</scope>
    <source>
        <strain evidence="3 4">17J42-9</strain>
    </source>
</reference>
<evidence type="ECO:0000313" key="3">
    <source>
        <dbReference type="EMBL" id="RYU96169.1"/>
    </source>
</evidence>
<dbReference type="AlphaFoldDB" id="A0A4Q5M2C5"/>
<organism evidence="3 4">
    <name type="scientific">Emticicia agri</name>
    <dbReference type="NCBI Taxonomy" id="2492393"/>
    <lineage>
        <taxon>Bacteria</taxon>
        <taxon>Pseudomonadati</taxon>
        <taxon>Bacteroidota</taxon>
        <taxon>Cytophagia</taxon>
        <taxon>Cytophagales</taxon>
        <taxon>Leadbetterellaceae</taxon>
        <taxon>Emticicia</taxon>
    </lineage>
</organism>
<dbReference type="OrthoDB" id="963379at2"/>
<keyword evidence="4" id="KW-1185">Reference proteome</keyword>
<proteinExistence type="predicted"/>
<feature type="transmembrane region" description="Helical" evidence="2">
    <location>
        <begin position="30"/>
        <end position="49"/>
    </location>
</feature>